<sequence length="303" mass="31400">MLAACAHGAEAQPTIPPDIVMQGERLFPESITSAADGTLYIGSNPGIVFRAAPGSATATPWIVPDEANGLATVFGVLADEPRGLLWVCSNPAMGTPGGAPQIKTFRLSDGALAATYPLNVEGPAMCNDMTVAANGEVYATETLGGRILKLANGGAAFESWAVDPEFASIDGISFSSDGTLYANAIQRNTLLRIGIEDNGLFDNVEVMQTSRPLQGPDGLRALADGRMLQSEGNGGVITVLTIPETGPVIFQTIASGIDYASSVTAVNGRAFYPEGKLRFLFGPAAGEDPGPFVIRSVAIPEAE</sequence>
<dbReference type="RefSeq" id="WP_336924333.1">
    <property type="nucleotide sequence ID" value="NZ_JBANRO010000001.1"/>
</dbReference>
<protein>
    <submittedName>
        <fullName evidence="1">SMP-30/gluconolactonase/LRE family protein</fullName>
    </submittedName>
</protein>
<evidence type="ECO:0000313" key="1">
    <source>
        <dbReference type="EMBL" id="MFC3099198.1"/>
    </source>
</evidence>
<organism evidence="1 2">
    <name type="scientific">Alteraurantiacibacter palmitatis</name>
    <dbReference type="NCBI Taxonomy" id="2054628"/>
    <lineage>
        <taxon>Bacteria</taxon>
        <taxon>Pseudomonadati</taxon>
        <taxon>Pseudomonadota</taxon>
        <taxon>Alphaproteobacteria</taxon>
        <taxon>Sphingomonadales</taxon>
        <taxon>Erythrobacteraceae</taxon>
        <taxon>Alteraurantiacibacter</taxon>
    </lineage>
</organism>
<reference evidence="2" key="1">
    <citation type="journal article" date="2019" name="Int. J. Syst. Evol. Microbiol.">
        <title>The Global Catalogue of Microorganisms (GCM) 10K type strain sequencing project: providing services to taxonomists for standard genome sequencing and annotation.</title>
        <authorList>
            <consortium name="The Broad Institute Genomics Platform"/>
            <consortium name="The Broad Institute Genome Sequencing Center for Infectious Disease"/>
            <person name="Wu L."/>
            <person name="Ma J."/>
        </authorList>
    </citation>
    <scope>NUCLEOTIDE SEQUENCE [LARGE SCALE GENOMIC DNA]</scope>
    <source>
        <strain evidence="2">KCTC 52607</strain>
    </source>
</reference>
<dbReference type="Proteomes" id="UP001595456">
    <property type="component" value="Unassembled WGS sequence"/>
</dbReference>
<dbReference type="Gene3D" id="2.130.10.10">
    <property type="entry name" value="YVTN repeat-like/Quinoprotein amine dehydrogenase"/>
    <property type="match status" value="1"/>
</dbReference>
<evidence type="ECO:0000313" key="2">
    <source>
        <dbReference type="Proteomes" id="UP001595456"/>
    </source>
</evidence>
<proteinExistence type="predicted"/>
<dbReference type="EMBL" id="JBHRST010000022">
    <property type="protein sequence ID" value="MFC3099198.1"/>
    <property type="molecule type" value="Genomic_DNA"/>
</dbReference>
<gene>
    <name evidence="1" type="ORF">ACFODU_15480</name>
</gene>
<dbReference type="InterPro" id="IPR015943">
    <property type="entry name" value="WD40/YVTN_repeat-like_dom_sf"/>
</dbReference>
<keyword evidence="2" id="KW-1185">Reference proteome</keyword>
<dbReference type="SUPFAM" id="SSF63829">
    <property type="entry name" value="Calcium-dependent phosphotriesterase"/>
    <property type="match status" value="1"/>
</dbReference>
<accession>A0ABV7E9F2</accession>
<name>A0ABV7E9F2_9SPHN</name>
<comment type="caution">
    <text evidence="1">The sequence shown here is derived from an EMBL/GenBank/DDBJ whole genome shotgun (WGS) entry which is preliminary data.</text>
</comment>